<keyword evidence="7" id="KW-0238">DNA-binding</keyword>
<dbReference type="PANTHER" id="PTHR13604">
    <property type="entry name" value="DC12-RELATED"/>
    <property type="match status" value="1"/>
</dbReference>
<comment type="similarity">
    <text evidence="1">Belongs to the SOS response-associated peptidase family.</text>
</comment>
<accession>A0AAW1CXX8</accession>
<dbReference type="GO" id="GO:0106300">
    <property type="term" value="P:protein-DNA covalent cross-linking repair"/>
    <property type="evidence" value="ECO:0007669"/>
    <property type="project" value="InterPro"/>
</dbReference>
<sequence>MCGRTSCHCRPATYQKACSYYDENFDRFIRPKYDQPPGHEFFPSTNIAPTQCTPVLISGDHFSDDETTARIMRPMIWGMIPPWHQGDYKTNRLSTNNCRIENILNSKLYSTSLKKGYRCIVICDGFYEWQTTKGKNKQPYFIYNLQSNGLRPEILDNWNDNNWSESKGWSGPLPLLMAGLFNLWQSNENEIKYSYSVITMESTDVLSWCHHRMPAILTNDEQIRNWLDYKNVTFNDALEYLTPVKTLAYHPVSNNVNNSRNKDSTCNKPIIKKESKSSLFMQSWLKTVKDEPAENKHFDDTEPLLKKIKKEE</sequence>
<dbReference type="InterPro" id="IPR036590">
    <property type="entry name" value="SRAP-like"/>
</dbReference>
<evidence type="ECO:0000256" key="7">
    <source>
        <dbReference type="ARBA" id="ARBA00023125"/>
    </source>
</evidence>
<dbReference type="InterPro" id="IPR003738">
    <property type="entry name" value="SRAP"/>
</dbReference>
<evidence type="ECO:0000256" key="5">
    <source>
        <dbReference type="ARBA" id="ARBA00022801"/>
    </source>
</evidence>
<evidence type="ECO:0000256" key="8">
    <source>
        <dbReference type="ARBA" id="ARBA00023239"/>
    </source>
</evidence>
<reference evidence="12 13" key="1">
    <citation type="submission" date="2022-12" db="EMBL/GenBank/DDBJ databases">
        <title>Chromosome-level genome assembly of true bugs.</title>
        <authorList>
            <person name="Ma L."/>
            <person name="Li H."/>
        </authorList>
    </citation>
    <scope>NUCLEOTIDE SEQUENCE [LARGE SCALE GENOMIC DNA]</scope>
    <source>
        <strain evidence="12">Lab_2022b</strain>
    </source>
</reference>
<keyword evidence="3" id="KW-0645">Protease</keyword>
<evidence type="ECO:0000256" key="6">
    <source>
        <dbReference type="ARBA" id="ARBA00023124"/>
    </source>
</evidence>
<gene>
    <name evidence="12" type="ORF">O3M35_002100</name>
</gene>
<evidence type="ECO:0000256" key="9">
    <source>
        <dbReference type="ARBA" id="ARBA00030390"/>
    </source>
</evidence>
<keyword evidence="13" id="KW-1185">Reference proteome</keyword>
<evidence type="ECO:0000256" key="4">
    <source>
        <dbReference type="ARBA" id="ARBA00022763"/>
    </source>
</evidence>
<dbReference type="SUPFAM" id="SSF143081">
    <property type="entry name" value="BB1717-like"/>
    <property type="match status" value="1"/>
</dbReference>
<dbReference type="AlphaFoldDB" id="A0AAW1CXX8"/>
<evidence type="ECO:0000256" key="1">
    <source>
        <dbReference type="ARBA" id="ARBA00008136"/>
    </source>
</evidence>
<dbReference type="Gene3D" id="3.90.1680.10">
    <property type="entry name" value="SOS response associated peptidase-like"/>
    <property type="match status" value="1"/>
</dbReference>
<comment type="caution">
    <text evidence="12">The sequence shown here is derived from an EMBL/GenBank/DDBJ whole genome shotgun (WGS) entry which is preliminary data.</text>
</comment>
<dbReference type="GO" id="GO:0003697">
    <property type="term" value="F:single-stranded DNA binding"/>
    <property type="evidence" value="ECO:0007669"/>
    <property type="project" value="InterPro"/>
</dbReference>
<keyword evidence="6" id="KW-0190">Covalent protein-DNA linkage</keyword>
<name>A0AAW1CXX8_9HEMI</name>
<evidence type="ECO:0000256" key="2">
    <source>
        <dbReference type="ARBA" id="ARBA00015888"/>
    </source>
</evidence>
<dbReference type="GO" id="GO:0008233">
    <property type="term" value="F:peptidase activity"/>
    <property type="evidence" value="ECO:0007669"/>
    <property type="project" value="UniProtKB-KW"/>
</dbReference>
<keyword evidence="8" id="KW-0456">Lyase</keyword>
<dbReference type="Proteomes" id="UP001461498">
    <property type="component" value="Unassembled WGS sequence"/>
</dbReference>
<dbReference type="PANTHER" id="PTHR13604:SF0">
    <property type="entry name" value="ABASIC SITE PROCESSING PROTEIN HMCES"/>
    <property type="match status" value="1"/>
</dbReference>
<dbReference type="EMBL" id="JAPXFL010000010">
    <property type="protein sequence ID" value="KAK9500940.1"/>
    <property type="molecule type" value="Genomic_DNA"/>
</dbReference>
<organism evidence="12 13">
    <name type="scientific">Rhynocoris fuscipes</name>
    <dbReference type="NCBI Taxonomy" id="488301"/>
    <lineage>
        <taxon>Eukaryota</taxon>
        <taxon>Metazoa</taxon>
        <taxon>Ecdysozoa</taxon>
        <taxon>Arthropoda</taxon>
        <taxon>Hexapoda</taxon>
        <taxon>Insecta</taxon>
        <taxon>Pterygota</taxon>
        <taxon>Neoptera</taxon>
        <taxon>Paraneoptera</taxon>
        <taxon>Hemiptera</taxon>
        <taxon>Heteroptera</taxon>
        <taxon>Panheteroptera</taxon>
        <taxon>Cimicomorpha</taxon>
        <taxon>Reduviidae</taxon>
        <taxon>Harpactorinae</taxon>
        <taxon>Harpactorini</taxon>
        <taxon>Rhynocoris</taxon>
    </lineage>
</organism>
<keyword evidence="5" id="KW-0378">Hydrolase</keyword>
<keyword evidence="4" id="KW-0227">DNA damage</keyword>
<evidence type="ECO:0000256" key="3">
    <source>
        <dbReference type="ARBA" id="ARBA00022670"/>
    </source>
</evidence>
<dbReference type="GO" id="GO:0006508">
    <property type="term" value="P:proteolysis"/>
    <property type="evidence" value="ECO:0007669"/>
    <property type="project" value="UniProtKB-KW"/>
</dbReference>
<dbReference type="GO" id="GO:0016829">
    <property type="term" value="F:lyase activity"/>
    <property type="evidence" value="ECO:0007669"/>
    <property type="project" value="UniProtKB-KW"/>
</dbReference>
<protein>
    <recommendedName>
        <fullName evidence="2">Abasic site processing protein HMCES</fullName>
    </recommendedName>
    <alternativeName>
        <fullName evidence="9">Embryonic stem cell-specific 5-hydroxymethylcytosine-binding protein</fullName>
    </alternativeName>
    <alternativeName>
        <fullName evidence="10">Peptidase HMCES</fullName>
    </alternativeName>
    <alternativeName>
        <fullName evidence="11">SRAP domain-containing protein 1</fullName>
    </alternativeName>
</protein>
<proteinExistence type="inferred from homology"/>
<evidence type="ECO:0000313" key="13">
    <source>
        <dbReference type="Proteomes" id="UP001461498"/>
    </source>
</evidence>
<dbReference type="Pfam" id="PF02586">
    <property type="entry name" value="SRAP"/>
    <property type="match status" value="1"/>
</dbReference>
<evidence type="ECO:0000256" key="11">
    <source>
        <dbReference type="ARBA" id="ARBA00031130"/>
    </source>
</evidence>
<evidence type="ECO:0000256" key="10">
    <source>
        <dbReference type="ARBA" id="ARBA00030898"/>
    </source>
</evidence>
<evidence type="ECO:0000313" key="12">
    <source>
        <dbReference type="EMBL" id="KAK9500940.1"/>
    </source>
</evidence>